<accession>A0A9X2BRJ2</accession>
<evidence type="ECO:0008006" key="3">
    <source>
        <dbReference type="Google" id="ProtNLM"/>
    </source>
</evidence>
<dbReference type="EMBL" id="JALPRK010000019">
    <property type="protein sequence ID" value="MCK8489002.1"/>
    <property type="molecule type" value="Genomic_DNA"/>
</dbReference>
<protein>
    <recommendedName>
        <fullName evidence="3">Polymer-forming cytoskeletal protein</fullName>
    </recommendedName>
</protein>
<keyword evidence="2" id="KW-1185">Reference proteome</keyword>
<evidence type="ECO:0000313" key="1">
    <source>
        <dbReference type="EMBL" id="MCK8489002.1"/>
    </source>
</evidence>
<dbReference type="AlphaFoldDB" id="A0A9X2BRJ2"/>
<dbReference type="Proteomes" id="UP001139534">
    <property type="component" value="Unassembled WGS sequence"/>
</dbReference>
<organism evidence="1 2">
    <name type="scientific">Paenibacillus mellifer</name>
    <dbReference type="NCBI Taxonomy" id="2937794"/>
    <lineage>
        <taxon>Bacteria</taxon>
        <taxon>Bacillati</taxon>
        <taxon>Bacillota</taxon>
        <taxon>Bacilli</taxon>
        <taxon>Bacillales</taxon>
        <taxon>Paenibacillaceae</taxon>
        <taxon>Paenibacillus</taxon>
    </lineage>
</organism>
<proteinExistence type="predicted"/>
<evidence type="ECO:0000313" key="2">
    <source>
        <dbReference type="Proteomes" id="UP001139534"/>
    </source>
</evidence>
<sequence>MAVQVRDDRDRSTDLKIVGNGTSNGGMFNKVKIVGEGDINGDVDCRTLTCTGTLEVDGGLRTGTMKATGTIAVSGPMSGEELSLTGNLSVRRGLKVGKARLNGELRIDGGISGVDIGLYGSCELSGDCQAERLRLKGAIQSQGTINAERVEIAMFGRSQAAEIVGGQIRIAPHPTWKWVSLFKSWGTPGLQANLIEGDVIRLENTVADVVRGGDVSIGPGCRIRLVEYTKHYHQDPHAEVGEHLNVWRNEG</sequence>
<dbReference type="RefSeq" id="WP_248553051.1">
    <property type="nucleotide sequence ID" value="NZ_JALPRK010000019.1"/>
</dbReference>
<gene>
    <name evidence="1" type="ORF">M0651_17665</name>
</gene>
<comment type="caution">
    <text evidence="1">The sequence shown here is derived from an EMBL/GenBank/DDBJ whole genome shotgun (WGS) entry which is preliminary data.</text>
</comment>
<reference evidence="1" key="1">
    <citation type="submission" date="2022-04" db="EMBL/GenBank/DDBJ databases">
        <authorList>
            <person name="Seo M.-J."/>
        </authorList>
    </citation>
    <scope>NUCLEOTIDE SEQUENCE</scope>
    <source>
        <strain evidence="1">MBLB2552</strain>
    </source>
</reference>
<name>A0A9X2BRJ2_9BACL</name>